<comment type="similarity">
    <text evidence="9 10">Belongs to the thiamine-phosphate synthase family.</text>
</comment>
<feature type="binding site" evidence="9">
    <location>
        <position position="77"/>
    </location>
    <ligand>
        <name>Mg(2+)</name>
        <dbReference type="ChEBI" id="CHEBI:18420"/>
    </ligand>
</feature>
<dbReference type="InterPro" id="IPR013785">
    <property type="entry name" value="Aldolase_TIM"/>
</dbReference>
<dbReference type="EMBL" id="PEBW01000001">
    <property type="protein sequence ID" value="PTQ53193.1"/>
    <property type="molecule type" value="Genomic_DNA"/>
</dbReference>
<evidence type="ECO:0000313" key="13">
    <source>
        <dbReference type="EMBL" id="PTQ53193.1"/>
    </source>
</evidence>
<dbReference type="UniPathway" id="UPA00060">
    <property type="reaction ID" value="UER00141"/>
</dbReference>
<dbReference type="GO" id="GO:0009228">
    <property type="term" value="P:thiamine biosynthetic process"/>
    <property type="evidence" value="ECO:0007669"/>
    <property type="project" value="UniProtKB-KW"/>
</dbReference>
<comment type="caution">
    <text evidence="13">The sequence shown here is derived from an EMBL/GenBank/DDBJ whole genome shotgun (WGS) entry which is preliminary data.</text>
</comment>
<comment type="function">
    <text evidence="9">Condenses 4-methyl-5-(beta-hydroxyethyl)thiazole monophosphate (THZ-P) and 2-methyl-4-amino-5-hydroxymethyl pyrimidine pyrophosphate (HMP-PP) to form thiamine monophosphate (TMP).</text>
</comment>
<name>A0A2T5GAH4_9BACL</name>
<feature type="binding site" evidence="9">
    <location>
        <begin position="41"/>
        <end position="45"/>
    </location>
    <ligand>
        <name>4-amino-2-methyl-5-(diphosphooxymethyl)pyrimidine</name>
        <dbReference type="ChEBI" id="CHEBI:57841"/>
    </ligand>
</feature>
<keyword evidence="4 9" id="KW-0460">Magnesium</keyword>
<dbReference type="NCBIfam" id="TIGR00693">
    <property type="entry name" value="thiE"/>
    <property type="match status" value="1"/>
</dbReference>
<dbReference type="Pfam" id="PF02581">
    <property type="entry name" value="TMP-TENI"/>
    <property type="match status" value="1"/>
</dbReference>
<feature type="binding site" evidence="9">
    <location>
        <position position="76"/>
    </location>
    <ligand>
        <name>4-amino-2-methyl-5-(diphosphooxymethyl)pyrimidine</name>
        <dbReference type="ChEBI" id="CHEBI:57841"/>
    </ligand>
</feature>
<gene>
    <name evidence="9" type="primary">thiE</name>
    <name evidence="13" type="ORF">BLITH_0273</name>
</gene>
<evidence type="ECO:0000256" key="5">
    <source>
        <dbReference type="ARBA" id="ARBA00022977"/>
    </source>
</evidence>
<dbReference type="SUPFAM" id="SSF51391">
    <property type="entry name" value="Thiamin phosphate synthase"/>
    <property type="match status" value="1"/>
</dbReference>
<comment type="catalytic activity">
    <reaction evidence="7 9 10">
        <text>2-(2-carboxy-4-methylthiazol-5-yl)ethyl phosphate + 4-amino-2-methyl-5-(diphosphooxymethyl)pyrimidine + 2 H(+) = thiamine phosphate + CO2 + diphosphate</text>
        <dbReference type="Rhea" id="RHEA:47848"/>
        <dbReference type="ChEBI" id="CHEBI:15378"/>
        <dbReference type="ChEBI" id="CHEBI:16526"/>
        <dbReference type="ChEBI" id="CHEBI:33019"/>
        <dbReference type="ChEBI" id="CHEBI:37575"/>
        <dbReference type="ChEBI" id="CHEBI:57841"/>
        <dbReference type="ChEBI" id="CHEBI:62890"/>
        <dbReference type="EC" id="2.5.1.3"/>
    </reaction>
</comment>
<dbReference type="FunFam" id="3.20.20.70:FF:000096">
    <property type="entry name" value="Thiamine-phosphate synthase"/>
    <property type="match status" value="1"/>
</dbReference>
<evidence type="ECO:0000256" key="10">
    <source>
        <dbReference type="RuleBase" id="RU003826"/>
    </source>
</evidence>
<feature type="binding site" evidence="9">
    <location>
        <position position="144"/>
    </location>
    <ligand>
        <name>4-amino-2-methyl-5-(diphosphooxymethyl)pyrimidine</name>
        <dbReference type="ChEBI" id="CHEBI:57841"/>
    </ligand>
</feature>
<reference evidence="13 14" key="1">
    <citation type="submission" date="2017-08" db="EMBL/GenBank/DDBJ databases">
        <title>Burning lignite coal seam in the remote Altai Mountains harbors a hydrogen-driven thermophilic microbial community.</title>
        <authorList>
            <person name="Kadnikov V.V."/>
            <person name="Mardanov A.V."/>
            <person name="Ivasenko D."/>
            <person name="Beletsky A.V."/>
            <person name="Karnachuk O.V."/>
            <person name="Ravin N.V."/>
        </authorList>
    </citation>
    <scope>NUCLEOTIDE SEQUENCE [LARGE SCALE GENOMIC DNA]</scope>
    <source>
        <strain evidence="13">AL31</strain>
    </source>
</reference>
<organism evidence="13 14">
    <name type="scientific">Brockia lithotrophica</name>
    <dbReference type="NCBI Taxonomy" id="933949"/>
    <lineage>
        <taxon>Bacteria</taxon>
        <taxon>Bacillati</taxon>
        <taxon>Bacillota</taxon>
        <taxon>Bacilli</taxon>
        <taxon>Bacillales</taxon>
        <taxon>Bacillales Family X. Incertae Sedis</taxon>
        <taxon>Brockia</taxon>
    </lineage>
</organism>
<proteinExistence type="inferred from homology"/>
<evidence type="ECO:0000256" key="8">
    <source>
        <dbReference type="ARBA" id="ARBA00047883"/>
    </source>
</evidence>
<evidence type="ECO:0000256" key="11">
    <source>
        <dbReference type="RuleBase" id="RU004253"/>
    </source>
</evidence>
<comment type="catalytic activity">
    <reaction evidence="8 9 10">
        <text>2-[(2R,5Z)-2-carboxy-4-methylthiazol-5(2H)-ylidene]ethyl phosphate + 4-amino-2-methyl-5-(diphosphooxymethyl)pyrimidine + 2 H(+) = thiamine phosphate + CO2 + diphosphate</text>
        <dbReference type="Rhea" id="RHEA:47844"/>
        <dbReference type="ChEBI" id="CHEBI:15378"/>
        <dbReference type="ChEBI" id="CHEBI:16526"/>
        <dbReference type="ChEBI" id="CHEBI:33019"/>
        <dbReference type="ChEBI" id="CHEBI:37575"/>
        <dbReference type="ChEBI" id="CHEBI:57841"/>
        <dbReference type="ChEBI" id="CHEBI:62899"/>
        <dbReference type="EC" id="2.5.1.3"/>
    </reaction>
</comment>
<comment type="cofactor">
    <cofactor evidence="9">
        <name>Mg(2+)</name>
        <dbReference type="ChEBI" id="CHEBI:18420"/>
    </cofactor>
    <text evidence="9">Binds 1 Mg(2+) ion per subunit.</text>
</comment>
<accession>A0A2T5GAH4</accession>
<dbReference type="EC" id="2.5.1.3" evidence="9"/>
<keyword evidence="2 9" id="KW-0808">Transferase</keyword>
<keyword evidence="5 9" id="KW-0784">Thiamine biosynthesis</keyword>
<feature type="domain" description="Thiamine phosphate synthase/TenI" evidence="12">
    <location>
        <begin position="26"/>
        <end position="195"/>
    </location>
</feature>
<dbReference type="GO" id="GO:0000287">
    <property type="term" value="F:magnesium ion binding"/>
    <property type="evidence" value="ECO:0007669"/>
    <property type="project" value="UniProtKB-UniRule"/>
</dbReference>
<feature type="binding site" evidence="9">
    <location>
        <position position="172"/>
    </location>
    <ligand>
        <name>2-[(2R,5Z)-2-carboxy-4-methylthiazol-5(2H)-ylidene]ethyl phosphate</name>
        <dbReference type="ChEBI" id="CHEBI:62899"/>
    </ligand>
</feature>
<evidence type="ECO:0000259" key="12">
    <source>
        <dbReference type="Pfam" id="PF02581"/>
    </source>
</evidence>
<evidence type="ECO:0000256" key="4">
    <source>
        <dbReference type="ARBA" id="ARBA00022842"/>
    </source>
</evidence>
<feature type="binding site" evidence="9">
    <location>
        <position position="96"/>
    </location>
    <ligand>
        <name>Mg(2+)</name>
        <dbReference type="ChEBI" id="CHEBI:18420"/>
    </ligand>
</feature>
<protein>
    <recommendedName>
        <fullName evidence="9">Thiamine-phosphate synthase</fullName>
        <shortName evidence="9">TP synthase</shortName>
        <shortName evidence="9">TPS</shortName>
        <ecNumber evidence="9">2.5.1.3</ecNumber>
    </recommendedName>
    <alternativeName>
        <fullName evidence="9">Thiamine-phosphate pyrophosphorylase</fullName>
        <shortName evidence="9">TMP pyrophosphorylase</shortName>
        <shortName evidence="9">TMP-PPase</shortName>
    </alternativeName>
</protein>
<dbReference type="Proteomes" id="UP000244016">
    <property type="component" value="Unassembled WGS sequence"/>
</dbReference>
<evidence type="ECO:0000256" key="1">
    <source>
        <dbReference type="ARBA" id="ARBA00005165"/>
    </source>
</evidence>
<comment type="pathway">
    <text evidence="1 9 11">Cofactor biosynthesis; thiamine diphosphate biosynthesis; thiamine phosphate from 4-amino-2-methyl-5-diphosphomethylpyrimidine and 4-methyl-5-(2-phosphoethyl)-thiazole: step 1/1.</text>
</comment>
<dbReference type="GO" id="GO:0005737">
    <property type="term" value="C:cytoplasm"/>
    <property type="evidence" value="ECO:0007669"/>
    <property type="project" value="TreeGrafter"/>
</dbReference>
<evidence type="ECO:0000313" key="14">
    <source>
        <dbReference type="Proteomes" id="UP000244016"/>
    </source>
</evidence>
<comment type="caution">
    <text evidence="9">Lacks conserved residue(s) required for the propagation of feature annotation.</text>
</comment>
<dbReference type="AlphaFoldDB" id="A0A2T5GAH4"/>
<dbReference type="PANTHER" id="PTHR20857:SF15">
    <property type="entry name" value="THIAMINE-PHOSPHATE SYNTHASE"/>
    <property type="match status" value="1"/>
</dbReference>
<keyword evidence="3 9" id="KW-0479">Metal-binding</keyword>
<dbReference type="HAMAP" id="MF_00097">
    <property type="entry name" value="TMP_synthase"/>
    <property type="match status" value="1"/>
</dbReference>
<evidence type="ECO:0000256" key="2">
    <source>
        <dbReference type="ARBA" id="ARBA00022679"/>
    </source>
</evidence>
<dbReference type="GO" id="GO:0009229">
    <property type="term" value="P:thiamine diphosphate biosynthetic process"/>
    <property type="evidence" value="ECO:0007669"/>
    <property type="project" value="UniProtKB-UniRule"/>
</dbReference>
<evidence type="ECO:0000256" key="9">
    <source>
        <dbReference type="HAMAP-Rule" id="MF_00097"/>
    </source>
</evidence>
<sequence length="222" mass="23776">MKGEDLRAALRVYFLFGTPDTPWPPEALLEAAVRGGVTAYQFREKGPGALQGERRLRLARSLRDSARRLGILFFVDDDVDLALAVEADGVHVGEEDLSVAEVRRRVGDRLLVGASCASVACALRARDAGADYLGVGPVFPTPIKAEKRPVGLEIFGEMRRAGIDLPLVAIGGIDAHNAHLPARAGADGVAFIRAVARARDPEEAARAIAEAMRRGRAEFTQG</sequence>
<dbReference type="CDD" id="cd00564">
    <property type="entry name" value="TMP_TenI"/>
    <property type="match status" value="1"/>
</dbReference>
<dbReference type="InterPro" id="IPR036206">
    <property type="entry name" value="ThiamineP_synth_sf"/>
</dbReference>
<dbReference type="Gene3D" id="3.20.20.70">
    <property type="entry name" value="Aldolase class I"/>
    <property type="match status" value="1"/>
</dbReference>
<dbReference type="PANTHER" id="PTHR20857">
    <property type="entry name" value="THIAMINE-PHOSPHATE PYROPHOSPHORYLASE"/>
    <property type="match status" value="1"/>
</dbReference>
<evidence type="ECO:0000256" key="3">
    <source>
        <dbReference type="ARBA" id="ARBA00022723"/>
    </source>
</evidence>
<feature type="binding site" evidence="9">
    <location>
        <position position="115"/>
    </location>
    <ligand>
        <name>4-amino-2-methyl-5-(diphosphooxymethyl)pyrimidine</name>
        <dbReference type="ChEBI" id="CHEBI:57841"/>
    </ligand>
</feature>
<evidence type="ECO:0000256" key="7">
    <source>
        <dbReference type="ARBA" id="ARBA00047851"/>
    </source>
</evidence>
<dbReference type="InterPro" id="IPR034291">
    <property type="entry name" value="TMP_synthase"/>
</dbReference>
<dbReference type="InterPro" id="IPR022998">
    <property type="entry name" value="ThiamineP_synth_TenI"/>
</dbReference>
<dbReference type="GO" id="GO:0004789">
    <property type="term" value="F:thiamine-phosphate diphosphorylase activity"/>
    <property type="evidence" value="ECO:0007669"/>
    <property type="project" value="UniProtKB-UniRule"/>
</dbReference>
<comment type="catalytic activity">
    <reaction evidence="6 9 10">
        <text>4-methyl-5-(2-phosphooxyethyl)-thiazole + 4-amino-2-methyl-5-(diphosphooxymethyl)pyrimidine + H(+) = thiamine phosphate + diphosphate</text>
        <dbReference type="Rhea" id="RHEA:22328"/>
        <dbReference type="ChEBI" id="CHEBI:15378"/>
        <dbReference type="ChEBI" id="CHEBI:33019"/>
        <dbReference type="ChEBI" id="CHEBI:37575"/>
        <dbReference type="ChEBI" id="CHEBI:57841"/>
        <dbReference type="ChEBI" id="CHEBI:58296"/>
        <dbReference type="EC" id="2.5.1.3"/>
    </reaction>
</comment>
<evidence type="ECO:0000256" key="6">
    <source>
        <dbReference type="ARBA" id="ARBA00047334"/>
    </source>
</evidence>